<keyword evidence="3" id="KW-1185">Reference proteome</keyword>
<dbReference type="Proteomes" id="UP001174208">
    <property type="component" value="Unassembled WGS sequence"/>
</dbReference>
<accession>A0ABT8KCD3</accession>
<sequence>MRIIRPLAPILVALALVGASGAAASGAARGSITQDTSEADAMLAETDSSLVEPTSLNIEAATDVSRSVAKAADPRAAFLKLSKRERRLFKAMNVVVRVVEDGGPAVPIDDAAAASFASDPRAALTVSAAMATTGGSTVRAGVPANGCWSVPGGLTGTNAFGGALWRVSHSHQLCVTNGRVTKAAFQSTTGHGLFAGWRWVKLDGKATGIVNGQSRQYVQHKFALGINGWDVQVVDPCSRSAGTASGNVIPSTACNITLG</sequence>
<organism evidence="2 3">
    <name type="scientific">Leifsonia williamsii</name>
    <dbReference type="NCBI Taxonomy" id="3035919"/>
    <lineage>
        <taxon>Bacteria</taxon>
        <taxon>Bacillati</taxon>
        <taxon>Actinomycetota</taxon>
        <taxon>Actinomycetes</taxon>
        <taxon>Micrococcales</taxon>
        <taxon>Microbacteriaceae</taxon>
        <taxon>Leifsonia</taxon>
    </lineage>
</organism>
<protein>
    <submittedName>
        <fullName evidence="2">Uncharacterized protein</fullName>
    </submittedName>
</protein>
<dbReference type="EMBL" id="JAROCF010000001">
    <property type="protein sequence ID" value="MDN4615124.1"/>
    <property type="molecule type" value="Genomic_DNA"/>
</dbReference>
<name>A0ABT8KCD3_9MICO</name>
<feature type="chain" id="PRO_5047335212" evidence="1">
    <location>
        <begin position="25"/>
        <end position="259"/>
    </location>
</feature>
<evidence type="ECO:0000313" key="2">
    <source>
        <dbReference type="EMBL" id="MDN4615124.1"/>
    </source>
</evidence>
<reference evidence="2" key="1">
    <citation type="submission" date="2023-06" db="EMBL/GenBank/DDBJ databases">
        <title>MT1 and MT2 Draft Genomes of Novel Species.</title>
        <authorList>
            <person name="Venkateswaran K."/>
        </authorList>
    </citation>
    <scope>NUCLEOTIDE SEQUENCE</scope>
    <source>
        <strain evidence="2">F6_8S_P_1B</strain>
    </source>
</reference>
<comment type="caution">
    <text evidence="2">The sequence shown here is derived from an EMBL/GenBank/DDBJ whole genome shotgun (WGS) entry which is preliminary data.</text>
</comment>
<dbReference type="RefSeq" id="WP_301208764.1">
    <property type="nucleotide sequence ID" value="NZ_JAROCF010000001.1"/>
</dbReference>
<gene>
    <name evidence="2" type="ORF">P5G50_11755</name>
</gene>
<proteinExistence type="predicted"/>
<evidence type="ECO:0000256" key="1">
    <source>
        <dbReference type="SAM" id="SignalP"/>
    </source>
</evidence>
<evidence type="ECO:0000313" key="3">
    <source>
        <dbReference type="Proteomes" id="UP001174208"/>
    </source>
</evidence>
<feature type="signal peptide" evidence="1">
    <location>
        <begin position="1"/>
        <end position="24"/>
    </location>
</feature>
<keyword evidence="1" id="KW-0732">Signal</keyword>